<dbReference type="KEGG" id="emo:DM558_05625"/>
<reference evidence="4" key="1">
    <citation type="submission" date="2018-06" db="EMBL/GenBank/DDBJ databases">
        <title>Complete genome of Pseudomonas insecticola strain QZS01.</title>
        <authorList>
            <person name="Wang J."/>
            <person name="Su Q."/>
        </authorList>
    </citation>
    <scope>NUCLEOTIDE SEQUENCE [LARGE SCALE GENOMIC DNA]</scope>
    <source>
        <strain evidence="4">QZS01</strain>
    </source>
</reference>
<feature type="signal peptide" evidence="1">
    <location>
        <begin position="1"/>
        <end position="19"/>
    </location>
</feature>
<dbReference type="RefSeq" id="WP_127162524.1">
    <property type="nucleotide sequence ID" value="NZ_CP029822.1"/>
</dbReference>
<keyword evidence="1" id="KW-0732">Signal</keyword>
<accession>A0A3Q9JIH9</accession>
<gene>
    <name evidence="3" type="ORF">DM558_05625</name>
</gene>
<dbReference type="PROSITE" id="PS51257">
    <property type="entry name" value="PROKAR_LIPOPROTEIN"/>
    <property type="match status" value="1"/>
</dbReference>
<sequence length="256" mass="30450">MKKYLIILIAVCFSLSCYANDLTGRDIAVLVDNADSSKDTHRYAVMMIERGNQKLIRKMEMWVKKYGKDRHSLNKFIEPIDIQDTQFLSWSYDDPKKEDDLWVYFPSENMVRRISGGGKKSAFMRSDFALEDMEYRHVDSDNHQFIKMDTINNRPTYVIESTAIPEKQHETNYSKRRIWVDKEYNLPVKIEYIDHNNRLTKTLQQGDFKQIDNIWTPTKLVMQNSLRNTRTLMQYSDTQYNTNIADNIFDQNKLKR</sequence>
<evidence type="ECO:0000313" key="4">
    <source>
        <dbReference type="Proteomes" id="UP000273143"/>
    </source>
</evidence>
<dbReference type="CDD" id="cd16329">
    <property type="entry name" value="LolA_like"/>
    <property type="match status" value="1"/>
</dbReference>
<dbReference type="PANTHER" id="PTHR37507:SF2">
    <property type="entry name" value="SPORULATION PROTEIN YDCC"/>
    <property type="match status" value="1"/>
</dbReference>
<dbReference type="PANTHER" id="PTHR37507">
    <property type="entry name" value="SPORULATION PROTEIN YDCC"/>
    <property type="match status" value="1"/>
</dbReference>
<keyword evidence="3" id="KW-0449">Lipoprotein</keyword>
<evidence type="ECO:0000256" key="1">
    <source>
        <dbReference type="SAM" id="SignalP"/>
    </source>
</evidence>
<dbReference type="EMBL" id="CP029822">
    <property type="protein sequence ID" value="AZS50284.1"/>
    <property type="molecule type" value="Genomic_DNA"/>
</dbReference>
<keyword evidence="4" id="KW-1185">Reference proteome</keyword>
<dbReference type="Gene3D" id="2.50.20.10">
    <property type="entry name" value="Lipoprotein localisation LolA/LolB/LppX"/>
    <property type="match status" value="1"/>
</dbReference>
<dbReference type="Pfam" id="PF17131">
    <property type="entry name" value="LolA_like"/>
    <property type="match status" value="1"/>
</dbReference>
<organism evidence="3 4">
    <name type="scientific">Entomomonas moraniae</name>
    <dbReference type="NCBI Taxonomy" id="2213226"/>
    <lineage>
        <taxon>Bacteria</taxon>
        <taxon>Pseudomonadati</taxon>
        <taxon>Pseudomonadota</taxon>
        <taxon>Gammaproteobacteria</taxon>
        <taxon>Pseudomonadales</taxon>
        <taxon>Pseudomonadaceae</taxon>
        <taxon>Entomomonas</taxon>
    </lineage>
</organism>
<dbReference type="Proteomes" id="UP000273143">
    <property type="component" value="Chromosome"/>
</dbReference>
<feature type="chain" id="PRO_5018691855" evidence="1">
    <location>
        <begin position="20"/>
        <end position="256"/>
    </location>
</feature>
<dbReference type="InterPro" id="IPR033399">
    <property type="entry name" value="TP_0789-like"/>
</dbReference>
<dbReference type="AlphaFoldDB" id="A0A3Q9JIH9"/>
<name>A0A3Q9JIH9_9GAMM</name>
<dbReference type="InterPro" id="IPR052944">
    <property type="entry name" value="Sporulation_related"/>
</dbReference>
<protein>
    <submittedName>
        <fullName evidence="3">Outer membrane lipoprotein-sorting protein</fullName>
    </submittedName>
</protein>
<feature type="domain" description="Uncharacterized protein TP-0789" evidence="2">
    <location>
        <begin position="69"/>
        <end position="256"/>
    </location>
</feature>
<evidence type="ECO:0000259" key="2">
    <source>
        <dbReference type="Pfam" id="PF17131"/>
    </source>
</evidence>
<proteinExistence type="predicted"/>
<evidence type="ECO:0000313" key="3">
    <source>
        <dbReference type="EMBL" id="AZS50284.1"/>
    </source>
</evidence>